<evidence type="ECO:0000313" key="2">
    <source>
        <dbReference type="Proteomes" id="UP000054166"/>
    </source>
</evidence>
<dbReference type="Proteomes" id="UP000054166">
    <property type="component" value="Unassembled WGS sequence"/>
</dbReference>
<reference evidence="2" key="2">
    <citation type="submission" date="2015-01" db="EMBL/GenBank/DDBJ databases">
        <title>Evolutionary Origins and Diversification of the Mycorrhizal Mutualists.</title>
        <authorList>
            <consortium name="DOE Joint Genome Institute"/>
            <consortium name="Mycorrhizal Genomics Consortium"/>
            <person name="Kohler A."/>
            <person name="Kuo A."/>
            <person name="Nagy L.G."/>
            <person name="Floudas D."/>
            <person name="Copeland A."/>
            <person name="Barry K.W."/>
            <person name="Cichocki N."/>
            <person name="Veneault-Fourrey C."/>
            <person name="LaButti K."/>
            <person name="Lindquist E.A."/>
            <person name="Lipzen A."/>
            <person name="Lundell T."/>
            <person name="Morin E."/>
            <person name="Murat C."/>
            <person name="Riley R."/>
            <person name="Ohm R."/>
            <person name="Sun H."/>
            <person name="Tunlid A."/>
            <person name="Henrissat B."/>
            <person name="Grigoriev I.V."/>
            <person name="Hibbett D.S."/>
            <person name="Martin F."/>
        </authorList>
    </citation>
    <scope>NUCLEOTIDE SEQUENCE [LARGE SCALE GENOMIC DNA]</scope>
    <source>
        <strain evidence="2">F 1598</strain>
    </source>
</reference>
<proteinExistence type="predicted"/>
<feature type="non-terminal residue" evidence="1">
    <location>
        <position position="71"/>
    </location>
</feature>
<evidence type="ECO:0008006" key="3">
    <source>
        <dbReference type="Google" id="ProtNLM"/>
    </source>
</evidence>
<dbReference type="EMBL" id="KN833225">
    <property type="protein sequence ID" value="KIM71728.1"/>
    <property type="molecule type" value="Genomic_DNA"/>
</dbReference>
<sequence length="71" mass="8073">CSSCSSNFAPYRCVDCWGDPIFCSDCCKLTHQQHPFHRIKRWNGSFFEFNDLISLGIVLHMGHGGSQCPSY</sequence>
<dbReference type="OrthoDB" id="3004525at2759"/>
<dbReference type="InParanoid" id="A0A0C3AD70"/>
<gene>
    <name evidence="1" type="ORF">PILCRDRAFT_32766</name>
</gene>
<dbReference type="CDD" id="cd19757">
    <property type="entry name" value="Bbox1"/>
    <property type="match status" value="1"/>
</dbReference>
<organism evidence="1 2">
    <name type="scientific">Piloderma croceum (strain F 1598)</name>
    <dbReference type="NCBI Taxonomy" id="765440"/>
    <lineage>
        <taxon>Eukaryota</taxon>
        <taxon>Fungi</taxon>
        <taxon>Dikarya</taxon>
        <taxon>Basidiomycota</taxon>
        <taxon>Agaricomycotina</taxon>
        <taxon>Agaricomycetes</taxon>
        <taxon>Agaricomycetidae</taxon>
        <taxon>Atheliales</taxon>
        <taxon>Atheliaceae</taxon>
        <taxon>Piloderma</taxon>
    </lineage>
</organism>
<protein>
    <recommendedName>
        <fullName evidence="3">CxC2-like cysteine cluster KDZ transposase-associated domain-containing protein</fullName>
    </recommendedName>
</protein>
<feature type="non-terminal residue" evidence="1">
    <location>
        <position position="1"/>
    </location>
</feature>
<evidence type="ECO:0000313" key="1">
    <source>
        <dbReference type="EMBL" id="KIM71728.1"/>
    </source>
</evidence>
<name>A0A0C3AD70_PILCF</name>
<accession>A0A0C3AD70</accession>
<keyword evidence="2" id="KW-1185">Reference proteome</keyword>
<dbReference type="HOGENOM" id="CLU_161759_1_1_1"/>
<dbReference type="AlphaFoldDB" id="A0A0C3AD70"/>
<reference evidence="1 2" key="1">
    <citation type="submission" date="2014-04" db="EMBL/GenBank/DDBJ databases">
        <authorList>
            <consortium name="DOE Joint Genome Institute"/>
            <person name="Kuo A."/>
            <person name="Tarkka M."/>
            <person name="Buscot F."/>
            <person name="Kohler A."/>
            <person name="Nagy L.G."/>
            <person name="Floudas D."/>
            <person name="Copeland A."/>
            <person name="Barry K.W."/>
            <person name="Cichocki N."/>
            <person name="Veneault-Fourrey C."/>
            <person name="LaButti K."/>
            <person name="Lindquist E.A."/>
            <person name="Lipzen A."/>
            <person name="Lundell T."/>
            <person name="Morin E."/>
            <person name="Murat C."/>
            <person name="Sun H."/>
            <person name="Tunlid A."/>
            <person name="Henrissat B."/>
            <person name="Grigoriev I.V."/>
            <person name="Hibbett D.S."/>
            <person name="Martin F."/>
            <person name="Nordberg H.P."/>
            <person name="Cantor M.N."/>
            <person name="Hua S.X."/>
        </authorList>
    </citation>
    <scope>NUCLEOTIDE SEQUENCE [LARGE SCALE GENOMIC DNA]</scope>
    <source>
        <strain evidence="1 2">F 1598</strain>
    </source>
</reference>
<dbReference type="STRING" id="765440.A0A0C3AD70"/>